<sequence>MICVYGILYNGHYPRGWPDDVQMLPVDTLSPKVRGRLFRVDAAMHNFIENLPLFAAAVVAGNASFLPTAELNLWCIAYLLLRILYMSFYVFLQDNPKFVTHIRSLIWAAGVAVEMYPFVLSASRMSLVVVNADGTEVALLTRPGMLFSLSGTIGKQEL</sequence>
<feature type="transmembrane region" description="Helical" evidence="5">
    <location>
        <begin position="71"/>
        <end position="92"/>
    </location>
</feature>
<feature type="transmembrane region" description="Helical" evidence="5">
    <location>
        <begin position="47"/>
        <end position="65"/>
    </location>
</feature>
<reference evidence="6 7" key="1">
    <citation type="journal article" date="2024" name="IMA Fungus">
        <title>Apiospora arundinis, a panoply of carbohydrate-active enzymes and secondary metabolites.</title>
        <authorList>
            <person name="Sorensen T."/>
            <person name="Petersen C."/>
            <person name="Muurmann A.T."/>
            <person name="Christiansen J.V."/>
            <person name="Brundto M.L."/>
            <person name="Overgaard C.K."/>
            <person name="Boysen A.T."/>
            <person name="Wollenberg R.D."/>
            <person name="Larsen T.O."/>
            <person name="Sorensen J.L."/>
            <person name="Nielsen K.L."/>
            <person name="Sondergaard T.E."/>
        </authorList>
    </citation>
    <scope>NUCLEOTIDE SEQUENCE [LARGE SCALE GENOMIC DNA]</scope>
    <source>
        <strain evidence="6 7">AAU 773</strain>
    </source>
</reference>
<dbReference type="InterPro" id="IPR001129">
    <property type="entry name" value="Membr-assoc_MAPEG"/>
</dbReference>
<feature type="transmembrane region" description="Helical" evidence="5">
    <location>
        <begin position="104"/>
        <end position="123"/>
    </location>
</feature>
<keyword evidence="7" id="KW-1185">Reference proteome</keyword>
<dbReference type="SUPFAM" id="SSF161084">
    <property type="entry name" value="MAPEG domain-like"/>
    <property type="match status" value="1"/>
</dbReference>
<comment type="caution">
    <text evidence="6">The sequence shown here is derived from an EMBL/GenBank/DDBJ whole genome shotgun (WGS) entry which is preliminary data.</text>
</comment>
<keyword evidence="2 5" id="KW-0812">Transmembrane</keyword>
<dbReference type="EMBL" id="JAPCWZ010000006">
    <property type="protein sequence ID" value="KAK8859968.1"/>
    <property type="molecule type" value="Genomic_DNA"/>
</dbReference>
<dbReference type="Pfam" id="PF01124">
    <property type="entry name" value="MAPEG"/>
    <property type="match status" value="1"/>
</dbReference>
<comment type="subcellular location">
    <subcellularLocation>
        <location evidence="1">Membrane</location>
    </subcellularLocation>
</comment>
<keyword evidence="3 5" id="KW-1133">Transmembrane helix</keyword>
<organism evidence="6 7">
    <name type="scientific">Apiospora arundinis</name>
    <dbReference type="NCBI Taxonomy" id="335852"/>
    <lineage>
        <taxon>Eukaryota</taxon>
        <taxon>Fungi</taxon>
        <taxon>Dikarya</taxon>
        <taxon>Ascomycota</taxon>
        <taxon>Pezizomycotina</taxon>
        <taxon>Sordariomycetes</taxon>
        <taxon>Xylariomycetidae</taxon>
        <taxon>Amphisphaeriales</taxon>
        <taxon>Apiosporaceae</taxon>
        <taxon>Apiospora</taxon>
    </lineage>
</organism>
<dbReference type="PANTHER" id="PTHR35371:SF1">
    <property type="entry name" value="BLR7753 PROTEIN"/>
    <property type="match status" value="1"/>
</dbReference>
<keyword evidence="4 5" id="KW-0472">Membrane</keyword>
<evidence type="ECO:0000256" key="4">
    <source>
        <dbReference type="ARBA" id="ARBA00023136"/>
    </source>
</evidence>
<evidence type="ECO:0000256" key="2">
    <source>
        <dbReference type="ARBA" id="ARBA00022692"/>
    </source>
</evidence>
<evidence type="ECO:0000313" key="7">
    <source>
        <dbReference type="Proteomes" id="UP001390339"/>
    </source>
</evidence>
<evidence type="ECO:0000256" key="5">
    <source>
        <dbReference type="SAM" id="Phobius"/>
    </source>
</evidence>
<evidence type="ECO:0000256" key="1">
    <source>
        <dbReference type="ARBA" id="ARBA00004370"/>
    </source>
</evidence>
<accession>A0ABR2IAD7</accession>
<evidence type="ECO:0000313" key="6">
    <source>
        <dbReference type="EMBL" id="KAK8859968.1"/>
    </source>
</evidence>
<dbReference type="Gene3D" id="1.20.120.550">
    <property type="entry name" value="Membrane associated eicosanoid/glutathione metabolism-like domain"/>
    <property type="match status" value="1"/>
</dbReference>
<name>A0ABR2IAD7_9PEZI</name>
<proteinExistence type="predicted"/>
<dbReference type="InterPro" id="IPR023352">
    <property type="entry name" value="MAPEG-like_dom_sf"/>
</dbReference>
<evidence type="ECO:0000256" key="3">
    <source>
        <dbReference type="ARBA" id="ARBA00022989"/>
    </source>
</evidence>
<protein>
    <submittedName>
        <fullName evidence="6">Membrane protein</fullName>
    </submittedName>
</protein>
<dbReference type="PANTHER" id="PTHR35371">
    <property type="entry name" value="INNER MEMBRANE PROTEIN"/>
    <property type="match status" value="1"/>
</dbReference>
<gene>
    <name evidence="6" type="ORF">PGQ11_010702</name>
</gene>
<dbReference type="Proteomes" id="UP001390339">
    <property type="component" value="Unassembled WGS sequence"/>
</dbReference>